<dbReference type="PANTHER" id="PTHR43513:SF1">
    <property type="entry name" value="ANAEROBIC SULFITE REDUCTASE SUBUNIT B"/>
    <property type="match status" value="1"/>
</dbReference>
<dbReference type="OrthoDB" id="9789468at2"/>
<comment type="cofactor">
    <cofactor evidence="9">
        <name>[2Fe-2S] cluster</name>
        <dbReference type="ChEBI" id="CHEBI:190135"/>
    </cofactor>
</comment>
<keyword evidence="6" id="KW-0249">Electron transport</keyword>
<dbReference type="InterPro" id="IPR037117">
    <property type="entry name" value="Dihydroorotate_DH_ele_sf"/>
</dbReference>
<evidence type="ECO:0000256" key="2">
    <source>
        <dbReference type="ARBA" id="ARBA00022630"/>
    </source>
</evidence>
<comment type="cofactor">
    <cofactor evidence="10">
        <name>[2Fe-2S] cluster</name>
        <dbReference type="ChEBI" id="CHEBI:190135"/>
    </cofactor>
    <text evidence="10">Binds 1 [2Fe-2S] cluster per subunit.</text>
</comment>
<dbReference type="InterPro" id="IPR012165">
    <property type="entry name" value="Cyt_c3_hydrogenase_gsu"/>
</dbReference>
<keyword evidence="2" id="KW-0285">Flavoprotein</keyword>
<evidence type="ECO:0000259" key="11">
    <source>
        <dbReference type="PROSITE" id="PS51384"/>
    </source>
</evidence>
<dbReference type="AlphaFoldDB" id="A0A1M5A3R3"/>
<dbReference type="InterPro" id="IPR050353">
    <property type="entry name" value="PyrK_electron_transfer"/>
</dbReference>
<dbReference type="GO" id="GO:0046872">
    <property type="term" value="F:metal ion binding"/>
    <property type="evidence" value="ECO:0007669"/>
    <property type="project" value="UniProtKB-KW"/>
</dbReference>
<evidence type="ECO:0000256" key="1">
    <source>
        <dbReference type="ARBA" id="ARBA00022448"/>
    </source>
</evidence>
<dbReference type="InterPro" id="IPR017938">
    <property type="entry name" value="Riboflavin_synthase-like_b-brl"/>
</dbReference>
<keyword evidence="4 10" id="KW-0479">Metal-binding</keyword>
<feature type="binding site" evidence="10">
    <location>
        <position position="253"/>
    </location>
    <ligand>
        <name>[2Fe-2S] cluster</name>
        <dbReference type="ChEBI" id="CHEBI:190135"/>
    </ligand>
</feature>
<evidence type="ECO:0000256" key="6">
    <source>
        <dbReference type="ARBA" id="ARBA00022982"/>
    </source>
</evidence>
<name>A0A1M5A3R3_9BACE</name>
<dbReference type="Gene3D" id="3.40.50.80">
    <property type="entry name" value="Nucleotide-binding domain of ferredoxin-NADP reductase (FNR) module"/>
    <property type="match status" value="1"/>
</dbReference>
<dbReference type="InterPro" id="IPR019480">
    <property type="entry name" value="Dihydroorotate_DH_Fe-S-bd"/>
</dbReference>
<evidence type="ECO:0000256" key="7">
    <source>
        <dbReference type="ARBA" id="ARBA00023004"/>
    </source>
</evidence>
<dbReference type="STRING" id="1297750.SAMN05444405_106141"/>
<dbReference type="Pfam" id="PF10418">
    <property type="entry name" value="DHODB_Fe-S_bind"/>
    <property type="match status" value="1"/>
</dbReference>
<dbReference type="InterPro" id="IPR039261">
    <property type="entry name" value="FNR_nucleotide-bd"/>
</dbReference>
<dbReference type="Gene3D" id="2.10.240.10">
    <property type="entry name" value="Dihydroorotate dehydrogenase, electron transfer subunit"/>
    <property type="match status" value="1"/>
</dbReference>
<feature type="binding site" evidence="10">
    <location>
        <position position="261"/>
    </location>
    <ligand>
        <name>[2Fe-2S] cluster</name>
        <dbReference type="ChEBI" id="CHEBI:190135"/>
    </ligand>
</feature>
<keyword evidence="1" id="KW-0813">Transport</keyword>
<evidence type="ECO:0000256" key="3">
    <source>
        <dbReference type="ARBA" id="ARBA00022714"/>
    </source>
</evidence>
<evidence type="ECO:0000313" key="12">
    <source>
        <dbReference type="EMBL" id="SHF24950.1"/>
    </source>
</evidence>
<dbReference type="PANTHER" id="PTHR43513">
    <property type="entry name" value="DIHYDROOROTATE DEHYDROGENASE B (NAD(+)), ELECTRON TRANSFER SUBUNIT"/>
    <property type="match status" value="1"/>
</dbReference>
<accession>A0A1M5A3R3</accession>
<protein>
    <submittedName>
        <fullName evidence="12">NAD(P)H-flavin reductase</fullName>
    </submittedName>
</protein>
<dbReference type="GO" id="GO:0016491">
    <property type="term" value="F:oxidoreductase activity"/>
    <property type="evidence" value="ECO:0007669"/>
    <property type="project" value="InterPro"/>
</dbReference>
<keyword evidence="7 10" id="KW-0408">Iron</keyword>
<dbReference type="CDD" id="cd06221">
    <property type="entry name" value="sulfite_reductase_like"/>
    <property type="match status" value="1"/>
</dbReference>
<dbReference type="Gene3D" id="2.40.30.10">
    <property type="entry name" value="Translation factors"/>
    <property type="match status" value="1"/>
</dbReference>
<reference evidence="12 13" key="1">
    <citation type="submission" date="2016-11" db="EMBL/GenBank/DDBJ databases">
        <authorList>
            <person name="Jaros S."/>
            <person name="Januszkiewicz K."/>
            <person name="Wedrychowicz H."/>
        </authorList>
    </citation>
    <scope>NUCLEOTIDE SEQUENCE [LARGE SCALE GENOMIC DNA]</scope>
    <source>
        <strain evidence="12 13">DSM 26991</strain>
    </source>
</reference>
<evidence type="ECO:0000313" key="13">
    <source>
        <dbReference type="Proteomes" id="UP000184509"/>
    </source>
</evidence>
<dbReference type="Proteomes" id="UP000184509">
    <property type="component" value="Unassembled WGS sequence"/>
</dbReference>
<dbReference type="GO" id="GO:0050660">
    <property type="term" value="F:flavin adenine dinucleotide binding"/>
    <property type="evidence" value="ECO:0007669"/>
    <property type="project" value="InterPro"/>
</dbReference>
<keyword evidence="13" id="KW-1185">Reference proteome</keyword>
<dbReference type="InterPro" id="IPR017927">
    <property type="entry name" value="FAD-bd_FR_type"/>
</dbReference>
<organism evidence="12 13">
    <name type="scientific">Bacteroides luti</name>
    <dbReference type="NCBI Taxonomy" id="1297750"/>
    <lineage>
        <taxon>Bacteria</taxon>
        <taxon>Pseudomonadati</taxon>
        <taxon>Bacteroidota</taxon>
        <taxon>Bacteroidia</taxon>
        <taxon>Bacteroidales</taxon>
        <taxon>Bacteroidaceae</taxon>
        <taxon>Bacteroides</taxon>
    </lineage>
</organism>
<proteinExistence type="predicted"/>
<dbReference type="GO" id="GO:0006221">
    <property type="term" value="P:pyrimidine nucleotide biosynthetic process"/>
    <property type="evidence" value="ECO:0007669"/>
    <property type="project" value="InterPro"/>
</dbReference>
<evidence type="ECO:0000256" key="5">
    <source>
        <dbReference type="ARBA" id="ARBA00022827"/>
    </source>
</evidence>
<sequence>MSEQNIYLPHLMTIEKITNEAPGVKTFKLKFQNEEDANAFSFKAGQFGEYSAFGEGESTFCIASSPMRKGYIECTFRVAGKNTTGLAALEEGSTMGFRGPFGNTFPIDEWKGKNLLFIAGGIALPPMRCVIWNALDLRENFKDITIVYGAKSVNDLVYKHELKEWEERPDVKLVTTVDPGGETPDWKGEIGFVPSVVEKTAPSPENTIAIVCGPPIMIKFTFPVLEKLGFKDDQIYTTLENRMKCGVGKCGRCNVGKLYVCKDGPVFSKEQLNNIPAEEY</sequence>
<dbReference type="EMBL" id="FQTV01000006">
    <property type="protein sequence ID" value="SHF24950.1"/>
    <property type="molecule type" value="Genomic_DNA"/>
</dbReference>
<dbReference type="SUPFAM" id="SSF63380">
    <property type="entry name" value="Riboflavin synthase domain-like"/>
    <property type="match status" value="1"/>
</dbReference>
<dbReference type="PRINTS" id="PR00406">
    <property type="entry name" value="CYTB5RDTASE"/>
</dbReference>
<dbReference type="Pfam" id="PF00175">
    <property type="entry name" value="NAD_binding_1"/>
    <property type="match status" value="1"/>
</dbReference>
<dbReference type="RefSeq" id="WP_073400784.1">
    <property type="nucleotide sequence ID" value="NZ_FQTV01000006.1"/>
</dbReference>
<feature type="binding site" evidence="10">
    <location>
        <position position="250"/>
    </location>
    <ligand>
        <name>[2Fe-2S] cluster</name>
        <dbReference type="ChEBI" id="CHEBI:190135"/>
    </ligand>
</feature>
<evidence type="ECO:0000256" key="10">
    <source>
        <dbReference type="PIRSR" id="PIRSR006816-2"/>
    </source>
</evidence>
<dbReference type="GO" id="GO:0051537">
    <property type="term" value="F:2 iron, 2 sulfur cluster binding"/>
    <property type="evidence" value="ECO:0007669"/>
    <property type="project" value="UniProtKB-KW"/>
</dbReference>
<keyword evidence="8 10" id="KW-0411">Iron-sulfur</keyword>
<keyword evidence="5" id="KW-0274">FAD</keyword>
<dbReference type="SUPFAM" id="SSF52343">
    <property type="entry name" value="Ferredoxin reductase-like, C-terminal NADP-linked domain"/>
    <property type="match status" value="1"/>
</dbReference>
<dbReference type="PIRSF" id="PIRSF006816">
    <property type="entry name" value="Cyc3_hyd_g"/>
    <property type="match status" value="1"/>
</dbReference>
<keyword evidence="3 10" id="KW-0001">2Fe-2S</keyword>
<evidence type="ECO:0000256" key="8">
    <source>
        <dbReference type="ARBA" id="ARBA00023014"/>
    </source>
</evidence>
<evidence type="ECO:0000256" key="4">
    <source>
        <dbReference type="ARBA" id="ARBA00022723"/>
    </source>
</evidence>
<evidence type="ECO:0000256" key="9">
    <source>
        <dbReference type="ARBA" id="ARBA00034078"/>
    </source>
</evidence>
<gene>
    <name evidence="12" type="ORF">SAMN05444405_106141</name>
</gene>
<dbReference type="InterPro" id="IPR001433">
    <property type="entry name" value="OxRdtase_FAD/NAD-bd"/>
</dbReference>
<feature type="domain" description="FAD-binding FR-type" evidence="11">
    <location>
        <begin position="7"/>
        <end position="107"/>
    </location>
</feature>
<feature type="binding site" evidence="10">
    <location>
        <position position="245"/>
    </location>
    <ligand>
        <name>[2Fe-2S] cluster</name>
        <dbReference type="ChEBI" id="CHEBI:190135"/>
    </ligand>
</feature>
<dbReference type="PROSITE" id="PS51384">
    <property type="entry name" value="FAD_FR"/>
    <property type="match status" value="1"/>
</dbReference>